<dbReference type="GO" id="GO:0005829">
    <property type="term" value="C:cytosol"/>
    <property type="evidence" value="ECO:0007669"/>
    <property type="project" value="TreeGrafter"/>
</dbReference>
<feature type="active site" description="Proton acceptor" evidence="7">
    <location>
        <position position="170"/>
    </location>
</feature>
<dbReference type="InterPro" id="IPR020861">
    <property type="entry name" value="Triosephosphate_isomerase_AS"/>
</dbReference>
<evidence type="ECO:0000256" key="4">
    <source>
        <dbReference type="ARBA" id="ARBA00022490"/>
    </source>
</evidence>
<dbReference type="UniPathway" id="UPA00138"/>
<dbReference type="FunFam" id="3.20.20.70:FF:000016">
    <property type="entry name" value="Triosephosphate isomerase"/>
    <property type="match status" value="1"/>
</dbReference>
<dbReference type="Pfam" id="PF00121">
    <property type="entry name" value="TIM"/>
    <property type="match status" value="1"/>
</dbReference>
<dbReference type="HAMAP" id="MF_00147_B">
    <property type="entry name" value="TIM_B"/>
    <property type="match status" value="1"/>
</dbReference>
<keyword evidence="6 7" id="KW-0413">Isomerase</keyword>
<comment type="subcellular location">
    <subcellularLocation>
        <location evidence="7 8">Cytoplasm</location>
    </subcellularLocation>
</comment>
<dbReference type="GO" id="GO:0046166">
    <property type="term" value="P:glyceraldehyde-3-phosphate biosynthetic process"/>
    <property type="evidence" value="ECO:0007669"/>
    <property type="project" value="TreeGrafter"/>
</dbReference>
<dbReference type="UniPathway" id="UPA00109">
    <property type="reaction ID" value="UER00189"/>
</dbReference>
<dbReference type="GO" id="GO:0006096">
    <property type="term" value="P:glycolytic process"/>
    <property type="evidence" value="ECO:0007669"/>
    <property type="project" value="UniProtKB-UniRule"/>
</dbReference>
<evidence type="ECO:0000256" key="2">
    <source>
        <dbReference type="ARBA" id="ARBA00007422"/>
    </source>
</evidence>
<name>A0A5K7YZL1_9BACT</name>
<dbReference type="GO" id="GO:0019563">
    <property type="term" value="P:glycerol catabolic process"/>
    <property type="evidence" value="ECO:0007669"/>
    <property type="project" value="TreeGrafter"/>
</dbReference>
<dbReference type="AlphaFoldDB" id="A0A5K7YZL1"/>
<dbReference type="RefSeq" id="WP_155302929.1">
    <property type="nucleotide sequence ID" value="NZ_AP021875.1"/>
</dbReference>
<feature type="binding site" evidence="7">
    <location>
        <begin position="12"/>
        <end position="14"/>
    </location>
    <ligand>
        <name>substrate</name>
    </ligand>
</feature>
<dbReference type="InterPro" id="IPR035990">
    <property type="entry name" value="TIM_sf"/>
</dbReference>
<organism evidence="9 10">
    <name type="scientific">Desulfosarcina widdelii</name>
    <dbReference type="NCBI Taxonomy" id="947919"/>
    <lineage>
        <taxon>Bacteria</taxon>
        <taxon>Pseudomonadati</taxon>
        <taxon>Thermodesulfobacteriota</taxon>
        <taxon>Desulfobacteria</taxon>
        <taxon>Desulfobacterales</taxon>
        <taxon>Desulfosarcinaceae</taxon>
        <taxon>Desulfosarcina</taxon>
    </lineage>
</organism>
<dbReference type="PROSITE" id="PS51440">
    <property type="entry name" value="TIM_2"/>
    <property type="match status" value="1"/>
</dbReference>
<dbReference type="OrthoDB" id="9809429at2"/>
<comment type="catalytic activity">
    <reaction evidence="7 8">
        <text>D-glyceraldehyde 3-phosphate = dihydroxyacetone phosphate</text>
        <dbReference type="Rhea" id="RHEA:18585"/>
        <dbReference type="ChEBI" id="CHEBI:57642"/>
        <dbReference type="ChEBI" id="CHEBI:59776"/>
        <dbReference type="EC" id="5.3.1.1"/>
    </reaction>
</comment>
<dbReference type="InterPro" id="IPR000652">
    <property type="entry name" value="Triosephosphate_isomerase"/>
</dbReference>
<accession>A0A5K7YZL1</accession>
<evidence type="ECO:0000313" key="10">
    <source>
        <dbReference type="Proteomes" id="UP000427769"/>
    </source>
</evidence>
<comment type="subunit">
    <text evidence="7 8">Homodimer.</text>
</comment>
<feature type="binding site" evidence="7">
    <location>
        <begin position="237"/>
        <end position="238"/>
    </location>
    <ligand>
        <name>substrate</name>
    </ligand>
</feature>
<keyword evidence="4 7" id="KW-0963">Cytoplasm</keyword>
<dbReference type="SUPFAM" id="SSF51351">
    <property type="entry name" value="Triosephosphate isomerase (TIM)"/>
    <property type="match status" value="1"/>
</dbReference>
<dbReference type="GO" id="GO:0006094">
    <property type="term" value="P:gluconeogenesis"/>
    <property type="evidence" value="ECO:0007669"/>
    <property type="project" value="UniProtKB-UniRule"/>
</dbReference>
<dbReference type="InterPro" id="IPR013785">
    <property type="entry name" value="Aldolase_TIM"/>
</dbReference>
<dbReference type="GO" id="GO:0004807">
    <property type="term" value="F:triose-phosphate isomerase activity"/>
    <property type="evidence" value="ECO:0007669"/>
    <property type="project" value="UniProtKB-UniRule"/>
</dbReference>
<evidence type="ECO:0000256" key="3">
    <source>
        <dbReference type="ARBA" id="ARBA00022432"/>
    </source>
</evidence>
<evidence type="ECO:0000256" key="6">
    <source>
        <dbReference type="ARBA" id="ARBA00023235"/>
    </source>
</evidence>
<comment type="pathway">
    <text evidence="7 8">Carbohydrate biosynthesis; gluconeogenesis.</text>
</comment>
<dbReference type="PANTHER" id="PTHR21139:SF42">
    <property type="entry name" value="TRIOSEPHOSPHATE ISOMERASE"/>
    <property type="match status" value="1"/>
</dbReference>
<comment type="function">
    <text evidence="7">Involved in the gluconeogenesis. Catalyzes stereospecifically the conversion of dihydroxyacetone phosphate (DHAP) to D-glyceraldehyde-3-phosphate (G3P).</text>
</comment>
<dbReference type="Proteomes" id="UP000427769">
    <property type="component" value="Chromosome"/>
</dbReference>
<keyword evidence="5 7" id="KW-0324">Glycolysis</keyword>
<dbReference type="InterPro" id="IPR022896">
    <property type="entry name" value="TrioseP_Isoase_bac/euk"/>
</dbReference>
<evidence type="ECO:0000256" key="1">
    <source>
        <dbReference type="ARBA" id="ARBA00004680"/>
    </source>
</evidence>
<evidence type="ECO:0000256" key="7">
    <source>
        <dbReference type="HAMAP-Rule" id="MF_00147"/>
    </source>
</evidence>
<proteinExistence type="inferred from homology"/>
<comment type="pathway">
    <text evidence="1 7 8">Carbohydrate degradation; glycolysis; D-glyceraldehyde 3-phosphate from glycerone phosphate: step 1/1.</text>
</comment>
<dbReference type="NCBIfam" id="TIGR00419">
    <property type="entry name" value="tim"/>
    <property type="match status" value="1"/>
</dbReference>
<comment type="similarity">
    <text evidence="2 7 8">Belongs to the triosephosphate isomerase family.</text>
</comment>
<dbReference type="EC" id="5.3.1.1" evidence="7 8"/>
<dbReference type="CDD" id="cd00311">
    <property type="entry name" value="TIM"/>
    <property type="match status" value="1"/>
</dbReference>
<reference evidence="9 10" key="1">
    <citation type="submission" date="2019-11" db="EMBL/GenBank/DDBJ databases">
        <title>Comparative genomics of hydrocarbon-degrading Desulfosarcina strains.</title>
        <authorList>
            <person name="Watanabe M."/>
            <person name="Kojima H."/>
            <person name="Fukui M."/>
        </authorList>
    </citation>
    <scope>NUCLEOTIDE SEQUENCE [LARGE SCALE GENOMIC DNA]</scope>
    <source>
        <strain evidence="9 10">PP31</strain>
    </source>
</reference>
<dbReference type="PROSITE" id="PS00171">
    <property type="entry name" value="TIM_1"/>
    <property type="match status" value="1"/>
</dbReference>
<dbReference type="KEGG" id="dwd:DSCW_12720"/>
<dbReference type="EMBL" id="AP021875">
    <property type="protein sequence ID" value="BBO73855.1"/>
    <property type="molecule type" value="Genomic_DNA"/>
</dbReference>
<feature type="binding site" evidence="7">
    <location>
        <position position="176"/>
    </location>
    <ligand>
        <name>substrate</name>
    </ligand>
</feature>
<dbReference type="PANTHER" id="PTHR21139">
    <property type="entry name" value="TRIOSEPHOSPHATE ISOMERASE"/>
    <property type="match status" value="1"/>
</dbReference>
<feature type="active site" description="Electrophile" evidence="7">
    <location>
        <position position="98"/>
    </location>
</feature>
<evidence type="ECO:0000313" key="9">
    <source>
        <dbReference type="EMBL" id="BBO73855.1"/>
    </source>
</evidence>
<gene>
    <name evidence="9" type="primary">tpi</name>
    <name evidence="7" type="synonym">tpiA</name>
    <name evidence="9" type="ORF">DSCW_12720</name>
</gene>
<keyword evidence="3 7" id="KW-0312">Gluconeogenesis</keyword>
<feature type="binding site" evidence="7">
    <location>
        <position position="216"/>
    </location>
    <ligand>
        <name>substrate</name>
    </ligand>
</feature>
<evidence type="ECO:0000256" key="5">
    <source>
        <dbReference type="ARBA" id="ARBA00023152"/>
    </source>
</evidence>
<keyword evidence="10" id="KW-1185">Reference proteome</keyword>
<evidence type="ECO:0000256" key="8">
    <source>
        <dbReference type="RuleBase" id="RU363013"/>
    </source>
</evidence>
<sequence length="254" mass="27115">MSSHRIPLIAGNWKMHKTGTEAVAAAGQLKDLVDKASGVEVMIAPTFTALYQVSQVLKGSSIALAAQNLHWEPKGAFTGEISTEMLVDAGCSQVIIGHSERRQLFGETDETVNRKIQAAAAAGLLPVFCIGETEAQREAGETFSVLDKQVRDGLKGFVFDGSTNLVVAYEPVWAIGTGKTATREQAQEAHAYIRSLLKTLFGKTVAESVRILYGGSVKPDNVKALMAMPDVDGALVGGASLDPETFSKLVFFND</sequence>
<protein>
    <recommendedName>
        <fullName evidence="7 8">Triosephosphate isomerase</fullName>
        <shortName evidence="7">TIM</shortName>
        <shortName evidence="7">TPI</shortName>
        <ecNumber evidence="7 8">5.3.1.1</ecNumber>
    </recommendedName>
    <alternativeName>
        <fullName evidence="7">Triose-phosphate isomerase</fullName>
    </alternativeName>
</protein>
<dbReference type="Gene3D" id="3.20.20.70">
    <property type="entry name" value="Aldolase class I"/>
    <property type="match status" value="1"/>
</dbReference>